<sequence length="236" mass="24863">MSERTEEQPPEEGYLAAELALDLLEGEARAAALARASYDPDFAAQVAGWRQRLTQLDYEFAEVSPPPAIKSALEEYLFEEREEDVSLLARLWRGAALWRGIAVAGVLAAVFFAVRPVLLPPPAEPPLVTALYSVDGSLGVLGLYDREAAVLRLNRVAGAASPGRELELWFAPDAEAAPRSLGLITDAARVDVPLPADLAQSVGPAGYFAISDEPPGGSPTGAPTGAILAIGPIAPI</sequence>
<dbReference type="PANTHER" id="PTHR37461:SF1">
    <property type="entry name" value="ANTI-SIGMA-K FACTOR RSKA"/>
    <property type="match status" value="1"/>
</dbReference>
<feature type="transmembrane region" description="Helical" evidence="1">
    <location>
        <begin position="96"/>
        <end position="114"/>
    </location>
</feature>
<feature type="domain" description="Anti-sigma K factor RskA C-terminal" evidence="2">
    <location>
        <begin position="102"/>
        <end position="227"/>
    </location>
</feature>
<evidence type="ECO:0000313" key="3">
    <source>
        <dbReference type="EMBL" id="QPH54341.1"/>
    </source>
</evidence>
<protein>
    <submittedName>
        <fullName evidence="3">Anti-sigma factor</fullName>
    </submittedName>
</protein>
<keyword evidence="1" id="KW-1133">Transmembrane helix</keyword>
<organism evidence="3 4">
    <name type="scientific">Pontivivens ytuae</name>
    <dbReference type="NCBI Taxonomy" id="2789856"/>
    <lineage>
        <taxon>Bacteria</taxon>
        <taxon>Pseudomonadati</taxon>
        <taxon>Pseudomonadota</taxon>
        <taxon>Alphaproteobacteria</taxon>
        <taxon>Rhodobacterales</taxon>
        <taxon>Paracoccaceae</taxon>
        <taxon>Pontivivens</taxon>
    </lineage>
</organism>
<evidence type="ECO:0000313" key="4">
    <source>
        <dbReference type="Proteomes" id="UP000594800"/>
    </source>
</evidence>
<dbReference type="InterPro" id="IPR051474">
    <property type="entry name" value="Anti-sigma-K/W_factor"/>
</dbReference>
<dbReference type="PANTHER" id="PTHR37461">
    <property type="entry name" value="ANTI-SIGMA-K FACTOR RSKA"/>
    <property type="match status" value="1"/>
</dbReference>
<dbReference type="InterPro" id="IPR018764">
    <property type="entry name" value="RskA_C"/>
</dbReference>
<keyword evidence="1" id="KW-0812">Transmembrane</keyword>
<dbReference type="RefSeq" id="WP_196103550.1">
    <property type="nucleotide sequence ID" value="NZ_CP064942.1"/>
</dbReference>
<gene>
    <name evidence="3" type="ORF">I0K15_00745</name>
</gene>
<reference evidence="3 4" key="1">
    <citation type="submission" date="2020-11" db="EMBL/GenBank/DDBJ databases">
        <title>Description of Pontivivens ytuae sp. nov. isolated from deep sea sediment of Mariana Trench.</title>
        <authorList>
            <person name="Wang Z."/>
            <person name="Sun Q.-L."/>
            <person name="Xu X.-D."/>
            <person name="Tang Y.-Z."/>
            <person name="Zhang J."/>
        </authorList>
    </citation>
    <scope>NUCLEOTIDE SEQUENCE [LARGE SCALE GENOMIC DNA]</scope>
    <source>
        <strain evidence="3 4">MT2928</strain>
    </source>
</reference>
<dbReference type="EMBL" id="CP064942">
    <property type="protein sequence ID" value="QPH54341.1"/>
    <property type="molecule type" value="Genomic_DNA"/>
</dbReference>
<dbReference type="AlphaFoldDB" id="A0A7S9LSI7"/>
<dbReference type="GO" id="GO:0006417">
    <property type="term" value="P:regulation of translation"/>
    <property type="evidence" value="ECO:0007669"/>
    <property type="project" value="TreeGrafter"/>
</dbReference>
<proteinExistence type="predicted"/>
<dbReference type="Pfam" id="PF10099">
    <property type="entry name" value="RskA_C"/>
    <property type="match status" value="1"/>
</dbReference>
<dbReference type="KEGG" id="poz:I0K15_00745"/>
<accession>A0A7S9LSI7</accession>
<name>A0A7S9LSI7_9RHOB</name>
<keyword evidence="1" id="KW-0472">Membrane</keyword>
<dbReference type="GO" id="GO:0005886">
    <property type="term" value="C:plasma membrane"/>
    <property type="evidence" value="ECO:0007669"/>
    <property type="project" value="InterPro"/>
</dbReference>
<dbReference type="GO" id="GO:0016989">
    <property type="term" value="F:sigma factor antagonist activity"/>
    <property type="evidence" value="ECO:0007669"/>
    <property type="project" value="TreeGrafter"/>
</dbReference>
<evidence type="ECO:0000259" key="2">
    <source>
        <dbReference type="Pfam" id="PF10099"/>
    </source>
</evidence>
<keyword evidence="4" id="KW-1185">Reference proteome</keyword>
<dbReference type="Proteomes" id="UP000594800">
    <property type="component" value="Chromosome"/>
</dbReference>
<evidence type="ECO:0000256" key="1">
    <source>
        <dbReference type="SAM" id="Phobius"/>
    </source>
</evidence>